<feature type="region of interest" description="Disordered" evidence="2">
    <location>
        <begin position="1"/>
        <end position="61"/>
    </location>
</feature>
<feature type="compositionally biased region" description="Low complexity" evidence="2">
    <location>
        <begin position="31"/>
        <end position="43"/>
    </location>
</feature>
<evidence type="ECO:0000256" key="1">
    <source>
        <dbReference type="SAM" id="Coils"/>
    </source>
</evidence>
<keyword evidence="3" id="KW-0812">Transmembrane</keyword>
<gene>
    <name evidence="4" type="ORF">G3572_01900</name>
</gene>
<dbReference type="SUPFAM" id="SSF57997">
    <property type="entry name" value="Tropomyosin"/>
    <property type="match status" value="1"/>
</dbReference>
<reference evidence="4 5" key="1">
    <citation type="submission" date="2020-02" db="EMBL/GenBank/DDBJ databases">
        <title>Rhodobacter algicola sp. nov., isolated from microalga culture.</title>
        <authorList>
            <person name="Park C.-Y."/>
        </authorList>
    </citation>
    <scope>NUCLEOTIDE SEQUENCE [LARGE SCALE GENOMIC DNA]</scope>
    <source>
        <strain evidence="4 5">ETT8</strain>
    </source>
</reference>
<keyword evidence="1" id="KW-0175">Coiled coil</keyword>
<dbReference type="GO" id="GO:0004713">
    <property type="term" value="F:protein tyrosine kinase activity"/>
    <property type="evidence" value="ECO:0007669"/>
    <property type="project" value="TreeGrafter"/>
</dbReference>
<dbReference type="PANTHER" id="PTHR32309">
    <property type="entry name" value="TYROSINE-PROTEIN KINASE"/>
    <property type="match status" value="1"/>
</dbReference>
<evidence type="ECO:0000256" key="2">
    <source>
        <dbReference type="SAM" id="MobiDB-lite"/>
    </source>
</evidence>
<evidence type="ECO:0000313" key="5">
    <source>
        <dbReference type="Proteomes" id="UP000481421"/>
    </source>
</evidence>
<comment type="caution">
    <text evidence="4">The sequence shown here is derived from an EMBL/GenBank/DDBJ whole genome shotgun (WGS) entry which is preliminary data.</text>
</comment>
<evidence type="ECO:0000256" key="3">
    <source>
        <dbReference type="SAM" id="Phobius"/>
    </source>
</evidence>
<dbReference type="Proteomes" id="UP000481421">
    <property type="component" value="Unassembled WGS sequence"/>
</dbReference>
<keyword evidence="5" id="KW-1185">Reference proteome</keyword>
<feature type="transmembrane region" description="Helical" evidence="3">
    <location>
        <begin position="559"/>
        <end position="579"/>
    </location>
</feature>
<accession>A0A6B3RHR7</accession>
<sequence>MTIKLKVKRYNLRRPDPASTAPAAPQRPANTPATPARSAVRPPVAAPAPAPVTDDGFGDAPFPTAKDQVVAMMDAAPALAGAGTGAGTGPAIGGTEATPGDLDQIRKEGLTGRQLRMARRMAQKYGLPATSDFDAVRLLRAAGLDPFQKSTIMEMISADGDSPPPAGEAASHALTVGPRGDGVQLPQTVKPIKVPSTEVRAEEAHLSEIQRIQRDLAKRRRRKSALLMARLFFFVGLPTLLAGWYYYFVATPLYATKAEFVIQQADPAGTQGMGGLLSGTQFATSQDSIAVQGYLQSRDAMMRLDEDKNFIAHFSQPQIDPIQRLAEGASREAAYKVFKRNVKIAYDPTEGIIKMEVIAADPQISAEFSQALIGYAEDQVDHLTQRLRADQMKGAREAYEQAEAAMLAAQRKVVDLQEQFKILSSEVEVSLITAQIGQLETQLSQDRLSLAQMESNATPNVARMEPLRRRIATLEAEIATLRSRLTQGVGGGKSLAQVQSELLVAQADVQTRQLLLSQSLQSMETARTDANRQVRYLSVSVSPIPPDEATYPRAFENTMVALLVFAGIYLMVSMTAAILREQVSA</sequence>
<feature type="compositionally biased region" description="Basic residues" evidence="2">
    <location>
        <begin position="1"/>
        <end position="12"/>
    </location>
</feature>
<dbReference type="PANTHER" id="PTHR32309:SF13">
    <property type="entry name" value="FERRIC ENTEROBACTIN TRANSPORT PROTEIN FEPE"/>
    <property type="match status" value="1"/>
</dbReference>
<dbReference type="EMBL" id="JAAIKE010000001">
    <property type="protein sequence ID" value="NEX44941.1"/>
    <property type="molecule type" value="Genomic_DNA"/>
</dbReference>
<evidence type="ECO:0000313" key="4">
    <source>
        <dbReference type="EMBL" id="NEX44941.1"/>
    </source>
</evidence>
<keyword evidence="3" id="KW-0472">Membrane</keyword>
<dbReference type="AlphaFoldDB" id="A0A6B3RHR7"/>
<feature type="transmembrane region" description="Helical" evidence="3">
    <location>
        <begin position="227"/>
        <end position="247"/>
    </location>
</feature>
<proteinExistence type="predicted"/>
<dbReference type="InterPro" id="IPR050445">
    <property type="entry name" value="Bact_polysacc_biosynth/exp"/>
</dbReference>
<dbReference type="GO" id="GO:0005886">
    <property type="term" value="C:plasma membrane"/>
    <property type="evidence" value="ECO:0007669"/>
    <property type="project" value="TreeGrafter"/>
</dbReference>
<name>A0A6B3RHR7_9RHOB</name>
<organism evidence="4 5">
    <name type="scientific">Pseudotabrizicola algicola</name>
    <dbReference type="NCBI Taxonomy" id="2709381"/>
    <lineage>
        <taxon>Bacteria</taxon>
        <taxon>Pseudomonadati</taxon>
        <taxon>Pseudomonadota</taxon>
        <taxon>Alphaproteobacteria</taxon>
        <taxon>Rhodobacterales</taxon>
        <taxon>Paracoccaceae</taxon>
        <taxon>Pseudotabrizicola</taxon>
    </lineage>
</organism>
<feature type="coiled-coil region" evidence="1">
    <location>
        <begin position="392"/>
        <end position="426"/>
    </location>
</feature>
<keyword evidence="3" id="KW-1133">Transmembrane helix</keyword>
<protein>
    <submittedName>
        <fullName evidence="4">Capsule biosynthesis protein</fullName>
    </submittedName>
</protein>